<evidence type="ECO:0000313" key="1">
    <source>
        <dbReference type="EMBL" id="OHE98177.1"/>
    </source>
</evidence>
<dbReference type="AlphaFoldDB" id="A0A1G4B9U4"/>
<name>A0A1G4B9U4_9PEZI</name>
<dbReference type="GeneID" id="34559695"/>
<evidence type="ECO:0000313" key="2">
    <source>
        <dbReference type="Proteomes" id="UP000176998"/>
    </source>
</evidence>
<comment type="caution">
    <text evidence="1">The sequence shown here is derived from an EMBL/GenBank/DDBJ whole genome shotgun (WGS) entry which is preliminary data.</text>
</comment>
<accession>A0A1G4B9U4</accession>
<dbReference type="EMBL" id="MJBS01000049">
    <property type="protein sequence ID" value="OHE98177.1"/>
    <property type="molecule type" value="Genomic_DNA"/>
</dbReference>
<dbReference type="RefSeq" id="XP_022475327.1">
    <property type="nucleotide sequence ID" value="XM_022618185.1"/>
</dbReference>
<protein>
    <submittedName>
        <fullName evidence="1">Uncharacterized protein</fullName>
    </submittedName>
</protein>
<gene>
    <name evidence="1" type="ORF">CORC01_06545</name>
</gene>
<dbReference type="Proteomes" id="UP000176998">
    <property type="component" value="Unassembled WGS sequence"/>
</dbReference>
<keyword evidence="2" id="KW-1185">Reference proteome</keyword>
<reference evidence="1 2" key="1">
    <citation type="submission" date="2016-09" db="EMBL/GenBank/DDBJ databases">
        <authorList>
            <person name="Capua I."/>
            <person name="De Benedictis P."/>
            <person name="Joannis T."/>
            <person name="Lombin L.H."/>
            <person name="Cattoli G."/>
        </authorList>
    </citation>
    <scope>NUCLEOTIDE SEQUENCE [LARGE SCALE GENOMIC DNA]</scope>
    <source>
        <strain evidence="1 2">IMI 309357</strain>
    </source>
</reference>
<proteinExistence type="predicted"/>
<organism evidence="1 2">
    <name type="scientific">Colletotrichum orchidophilum</name>
    <dbReference type="NCBI Taxonomy" id="1209926"/>
    <lineage>
        <taxon>Eukaryota</taxon>
        <taxon>Fungi</taxon>
        <taxon>Dikarya</taxon>
        <taxon>Ascomycota</taxon>
        <taxon>Pezizomycotina</taxon>
        <taxon>Sordariomycetes</taxon>
        <taxon>Hypocreomycetidae</taxon>
        <taxon>Glomerellales</taxon>
        <taxon>Glomerellaceae</taxon>
        <taxon>Colletotrichum</taxon>
    </lineage>
</organism>
<sequence>MEASMQLLAPRQINLRTSRPSPHGVQARRQLAATDFLCCSWMTGMKMVSTRSSRMLACTICRMEVDSGQEISCQRQRTRSCSRPECLLDTNPSVQA</sequence>